<dbReference type="PROSITE" id="PS00923">
    <property type="entry name" value="ASP_GLU_RACEMASE_1"/>
    <property type="match status" value="1"/>
</dbReference>
<dbReference type="InterPro" id="IPR004391">
    <property type="entry name" value="Glu_race"/>
</dbReference>
<comment type="similarity">
    <text evidence="7">Belongs to the aspartate/glutamate racemases family.</text>
</comment>
<dbReference type="PROSITE" id="PS00924">
    <property type="entry name" value="ASP_GLU_RACEMASE_2"/>
    <property type="match status" value="1"/>
</dbReference>
<keyword evidence="9" id="KW-1185">Reference proteome</keyword>
<sequence length="272" mass="28231">MSALCAPAPVGVYDSGLGGLSVLPAIRRLMPGQDLVYVADSGHLPYGEKPAQAVVERARRIAEYFMGQGARAVAVACNTATAAAIGELRRLHPHCAFVGIEPAVKPAARLTRSGVIGVLATSGTLLSGKFRELVAREAPAAEVLVRPCPGWVELVERGAGIDEAMPAVAAPVSDLLARGADVLVLGCTHFPFLLPAIRRCVGNDFPVLETSVPFAQELRRQLLARGAPAGGQAGVAGSLRILTSGAPADLAPRVAMLLGEAHAVGRLPERYC</sequence>
<evidence type="ECO:0000313" key="9">
    <source>
        <dbReference type="Proteomes" id="UP001501671"/>
    </source>
</evidence>
<keyword evidence="5 7" id="KW-0413">Isomerase</keyword>
<feature type="binding site" evidence="7">
    <location>
        <begin position="14"/>
        <end position="15"/>
    </location>
    <ligand>
        <name>substrate</name>
    </ligand>
</feature>
<dbReference type="InterPro" id="IPR015942">
    <property type="entry name" value="Asp/Glu/hydantoin_racemase"/>
</dbReference>
<feature type="binding site" evidence="7">
    <location>
        <begin position="78"/>
        <end position="79"/>
    </location>
    <ligand>
        <name>substrate</name>
    </ligand>
</feature>
<dbReference type="InterPro" id="IPR033134">
    <property type="entry name" value="Asp/Glu_racemase_AS_2"/>
</dbReference>
<evidence type="ECO:0000256" key="6">
    <source>
        <dbReference type="ARBA" id="ARBA00023316"/>
    </source>
</evidence>
<keyword evidence="4 7" id="KW-0573">Peptidoglycan synthesis</keyword>
<dbReference type="SUPFAM" id="SSF53681">
    <property type="entry name" value="Aspartate/glutamate racemase"/>
    <property type="match status" value="2"/>
</dbReference>
<feature type="active site" description="Proton donor/acceptor" evidence="7">
    <location>
        <position position="187"/>
    </location>
</feature>
<dbReference type="NCBIfam" id="TIGR00067">
    <property type="entry name" value="glut_race"/>
    <property type="match status" value="1"/>
</dbReference>
<protein>
    <recommendedName>
        <fullName evidence="2 7">Glutamate racemase</fullName>
        <ecNumber evidence="2 7">5.1.1.3</ecNumber>
    </recommendedName>
</protein>
<evidence type="ECO:0000256" key="1">
    <source>
        <dbReference type="ARBA" id="ARBA00001602"/>
    </source>
</evidence>
<keyword evidence="6 7" id="KW-0961">Cell wall biogenesis/degradation</keyword>
<feature type="active site" description="Proton donor/acceptor" evidence="7">
    <location>
        <position position="77"/>
    </location>
</feature>
<dbReference type="Pfam" id="PF01177">
    <property type="entry name" value="Asp_Glu_race"/>
    <property type="match status" value="1"/>
</dbReference>
<keyword evidence="3 7" id="KW-0133">Cell shape</keyword>
<accession>A0ABP8HNB4</accession>
<gene>
    <name evidence="7 8" type="primary">murI</name>
    <name evidence="8" type="ORF">GCM10023144_42610</name>
</gene>
<evidence type="ECO:0000313" key="8">
    <source>
        <dbReference type="EMBL" id="GAA4341615.1"/>
    </source>
</evidence>
<dbReference type="EMBL" id="BAABFO010000030">
    <property type="protein sequence ID" value="GAA4341615.1"/>
    <property type="molecule type" value="Genomic_DNA"/>
</dbReference>
<dbReference type="PANTHER" id="PTHR21198:SF2">
    <property type="entry name" value="GLUTAMATE RACEMASE"/>
    <property type="match status" value="1"/>
</dbReference>
<evidence type="ECO:0000256" key="2">
    <source>
        <dbReference type="ARBA" id="ARBA00013090"/>
    </source>
</evidence>
<dbReference type="PANTHER" id="PTHR21198">
    <property type="entry name" value="GLUTAMATE RACEMASE"/>
    <property type="match status" value="1"/>
</dbReference>
<dbReference type="Gene3D" id="3.40.50.1860">
    <property type="match status" value="2"/>
</dbReference>
<evidence type="ECO:0000256" key="5">
    <source>
        <dbReference type="ARBA" id="ARBA00023235"/>
    </source>
</evidence>
<dbReference type="InterPro" id="IPR001920">
    <property type="entry name" value="Asp/Glu_race"/>
</dbReference>
<comment type="caution">
    <text evidence="8">The sequence shown here is derived from an EMBL/GenBank/DDBJ whole genome shotgun (WGS) entry which is preliminary data.</text>
</comment>
<feature type="binding site" evidence="7">
    <location>
        <begin position="46"/>
        <end position="47"/>
    </location>
    <ligand>
        <name>substrate</name>
    </ligand>
</feature>
<reference evidence="9" key="1">
    <citation type="journal article" date="2019" name="Int. J. Syst. Evol. Microbiol.">
        <title>The Global Catalogue of Microorganisms (GCM) 10K type strain sequencing project: providing services to taxonomists for standard genome sequencing and annotation.</title>
        <authorList>
            <consortium name="The Broad Institute Genomics Platform"/>
            <consortium name="The Broad Institute Genome Sequencing Center for Infectious Disease"/>
            <person name="Wu L."/>
            <person name="Ma J."/>
        </authorList>
    </citation>
    <scope>NUCLEOTIDE SEQUENCE [LARGE SCALE GENOMIC DNA]</scope>
    <source>
        <strain evidence="9">JCM 17666</strain>
    </source>
</reference>
<dbReference type="InterPro" id="IPR018187">
    <property type="entry name" value="Asp/Glu_racemase_AS_1"/>
</dbReference>
<organism evidence="8 9">
    <name type="scientific">Pigmentiphaga soli</name>
    <dbReference type="NCBI Taxonomy" id="1007095"/>
    <lineage>
        <taxon>Bacteria</taxon>
        <taxon>Pseudomonadati</taxon>
        <taxon>Pseudomonadota</taxon>
        <taxon>Betaproteobacteria</taxon>
        <taxon>Burkholderiales</taxon>
        <taxon>Alcaligenaceae</taxon>
        <taxon>Pigmentiphaga</taxon>
    </lineage>
</organism>
<comment type="catalytic activity">
    <reaction evidence="1 7">
        <text>L-glutamate = D-glutamate</text>
        <dbReference type="Rhea" id="RHEA:12813"/>
        <dbReference type="ChEBI" id="CHEBI:29985"/>
        <dbReference type="ChEBI" id="CHEBI:29986"/>
        <dbReference type="EC" id="5.1.1.3"/>
    </reaction>
</comment>
<evidence type="ECO:0000256" key="4">
    <source>
        <dbReference type="ARBA" id="ARBA00022984"/>
    </source>
</evidence>
<name>A0ABP8HNB4_9BURK</name>
<comment type="pathway">
    <text evidence="7">Cell wall biogenesis; peptidoglycan biosynthesis.</text>
</comment>
<dbReference type="EC" id="5.1.1.3" evidence="2 7"/>
<evidence type="ECO:0000256" key="3">
    <source>
        <dbReference type="ARBA" id="ARBA00022960"/>
    </source>
</evidence>
<proteinExistence type="inferred from homology"/>
<feature type="binding site" evidence="7">
    <location>
        <begin position="188"/>
        <end position="189"/>
    </location>
    <ligand>
        <name>substrate</name>
    </ligand>
</feature>
<dbReference type="RefSeq" id="WP_345251934.1">
    <property type="nucleotide sequence ID" value="NZ_BAABFO010000030.1"/>
</dbReference>
<dbReference type="Proteomes" id="UP001501671">
    <property type="component" value="Unassembled WGS sequence"/>
</dbReference>
<comment type="function">
    <text evidence="7">Provides the (R)-glutamate required for cell wall biosynthesis.</text>
</comment>
<dbReference type="HAMAP" id="MF_00258">
    <property type="entry name" value="Glu_racemase"/>
    <property type="match status" value="1"/>
</dbReference>
<evidence type="ECO:0000256" key="7">
    <source>
        <dbReference type="HAMAP-Rule" id="MF_00258"/>
    </source>
</evidence>